<name>A0A1L8MNN8_9STRE</name>
<dbReference type="Gene3D" id="3.30.1450.10">
    <property type="match status" value="2"/>
</dbReference>
<dbReference type="OrthoDB" id="2235720at2"/>
<feature type="signal peptide" evidence="3">
    <location>
        <begin position="1"/>
        <end position="24"/>
    </location>
</feature>
<dbReference type="Proteomes" id="UP000182015">
    <property type="component" value="Unassembled WGS sequence"/>
</dbReference>
<comment type="caution">
    <text evidence="4">The sequence shown here is derived from an EMBL/GenBank/DDBJ whole genome shotgun (WGS) entry which is preliminary data.</text>
</comment>
<dbReference type="AlphaFoldDB" id="A0A1L8MNN8"/>
<accession>A0A1L8MNN8</accession>
<evidence type="ECO:0000313" key="5">
    <source>
        <dbReference type="Proteomes" id="UP000182015"/>
    </source>
</evidence>
<dbReference type="RefSeq" id="WP_071793018.1">
    <property type="nucleotide sequence ID" value="NZ_LZDD01000001.1"/>
</dbReference>
<proteinExistence type="predicted"/>
<sequence length="209" mass="23234">MKKINKLMITALLPLLCIGMVACSKDKDTSSKGSENKNSLATKEAPTAPHQDKRIAFEKVHIATAETQFKGGSTIEELKALYGEPTKHEKQPAGNVTLDNYTWTFDNVTVQANMYENSTIVKSIANFAFARKPKVSLQDYNKLKKGMTYNQVTKILTEPDDYTHASSSDKVQTQAVWVSGLKTTVRGTNISLLFENDKLVKMEQKGLIN</sequence>
<feature type="compositionally biased region" description="Polar residues" evidence="2">
    <location>
        <begin position="31"/>
        <end position="41"/>
    </location>
</feature>
<organism evidence="4 5">
    <name type="scientific">Streptococcus bovimastitidis</name>
    <dbReference type="NCBI Taxonomy" id="1856638"/>
    <lineage>
        <taxon>Bacteria</taxon>
        <taxon>Bacillati</taxon>
        <taxon>Bacillota</taxon>
        <taxon>Bacilli</taxon>
        <taxon>Lactobacillales</taxon>
        <taxon>Streptococcaceae</taxon>
        <taxon>Streptococcus</taxon>
    </lineage>
</organism>
<evidence type="ECO:0000313" key="4">
    <source>
        <dbReference type="EMBL" id="OJF72361.1"/>
    </source>
</evidence>
<evidence type="ECO:0000256" key="2">
    <source>
        <dbReference type="SAM" id="MobiDB-lite"/>
    </source>
</evidence>
<dbReference type="EMBL" id="LZDD01000001">
    <property type="protein sequence ID" value="OJF72361.1"/>
    <property type="molecule type" value="Genomic_DNA"/>
</dbReference>
<protein>
    <recommendedName>
        <fullName evidence="6">DUF3862 domain-containing protein</fullName>
    </recommendedName>
</protein>
<dbReference type="InterPro" id="IPR024418">
    <property type="entry name" value="DUF3862"/>
</dbReference>
<dbReference type="Pfam" id="PF12978">
    <property type="entry name" value="DUF3862"/>
    <property type="match status" value="1"/>
</dbReference>
<reference evidence="5" key="1">
    <citation type="submission" date="2016-06" db="EMBL/GenBank/DDBJ databases">
        <authorList>
            <person name="de Vries S.P.W."/>
            <person name="Hadjirin N.F."/>
            <person name="Lay E.M."/>
            <person name="Zadoks R.N."/>
            <person name="Peacock S.J."/>
            <person name="Parkhill J."/>
            <person name="Grant A.J."/>
            <person name="Mcdougall S."/>
            <person name="Holmes M.A."/>
        </authorList>
    </citation>
    <scope>NUCLEOTIDE SEQUENCE [LARGE SCALE GENOMIC DNA]</scope>
    <source>
        <strain evidence="5">NZ1587</strain>
    </source>
</reference>
<evidence type="ECO:0008006" key="6">
    <source>
        <dbReference type="Google" id="ProtNLM"/>
    </source>
</evidence>
<feature type="region of interest" description="Disordered" evidence="2">
    <location>
        <begin position="28"/>
        <end position="52"/>
    </location>
</feature>
<dbReference type="PROSITE" id="PS51257">
    <property type="entry name" value="PROKAR_LIPOPROTEIN"/>
    <property type="match status" value="1"/>
</dbReference>
<evidence type="ECO:0000256" key="3">
    <source>
        <dbReference type="SAM" id="SignalP"/>
    </source>
</evidence>
<gene>
    <name evidence="4" type="ORF">A9Q68_02140</name>
</gene>
<keyword evidence="5" id="KW-1185">Reference proteome</keyword>
<keyword evidence="1 3" id="KW-0732">Signal</keyword>
<feature type="chain" id="PRO_5009878382" description="DUF3862 domain-containing protein" evidence="3">
    <location>
        <begin position="25"/>
        <end position="209"/>
    </location>
</feature>
<dbReference type="InterPro" id="IPR037873">
    <property type="entry name" value="BamE-like"/>
</dbReference>
<dbReference type="STRING" id="1856638.A9Q68_02140"/>
<evidence type="ECO:0000256" key="1">
    <source>
        <dbReference type="ARBA" id="ARBA00022729"/>
    </source>
</evidence>